<dbReference type="Gene3D" id="3.40.50.11980">
    <property type="match status" value="1"/>
</dbReference>
<keyword evidence="3" id="KW-1185">Reference proteome</keyword>
<dbReference type="InParanoid" id="E3LR85"/>
<organism evidence="3">
    <name type="scientific">Caenorhabditis remanei</name>
    <name type="common">Caenorhabditis vulgaris</name>
    <dbReference type="NCBI Taxonomy" id="31234"/>
    <lineage>
        <taxon>Eukaryota</taxon>
        <taxon>Metazoa</taxon>
        <taxon>Ecdysozoa</taxon>
        <taxon>Nematoda</taxon>
        <taxon>Chromadorea</taxon>
        <taxon>Rhabditida</taxon>
        <taxon>Rhabditina</taxon>
        <taxon>Rhabditomorpha</taxon>
        <taxon>Rhabditoidea</taxon>
        <taxon>Rhabditidae</taxon>
        <taxon>Peloderinae</taxon>
        <taxon>Caenorhabditis</taxon>
    </lineage>
</organism>
<evidence type="ECO:0000313" key="3">
    <source>
        <dbReference type="Proteomes" id="UP000008281"/>
    </source>
</evidence>
<dbReference type="HOGENOM" id="CLU_065231_0_0_1"/>
<dbReference type="eggNOG" id="ENOG502S85W">
    <property type="taxonomic scope" value="Eukaryota"/>
</dbReference>
<dbReference type="Proteomes" id="UP000008281">
    <property type="component" value="Unassembled WGS sequence"/>
</dbReference>
<reference evidence="2" key="1">
    <citation type="submission" date="2007-07" db="EMBL/GenBank/DDBJ databases">
        <title>PCAP assembly of the Caenorhabditis remanei genome.</title>
        <authorList>
            <consortium name="The Caenorhabditis remanei Sequencing Consortium"/>
            <person name="Wilson R.K."/>
        </authorList>
    </citation>
    <scope>NUCLEOTIDE SEQUENCE [LARGE SCALE GENOMIC DNA]</scope>
    <source>
        <strain evidence="2">PB4641</strain>
    </source>
</reference>
<name>E3LR85_CAERE</name>
<dbReference type="OMA" id="QEWVMEP"/>
<proteinExistence type="predicted"/>
<dbReference type="STRING" id="31234.E3LR85"/>
<evidence type="ECO:0000313" key="2">
    <source>
        <dbReference type="EMBL" id="EFP07471.1"/>
    </source>
</evidence>
<protein>
    <recommendedName>
        <fullName evidence="1">RNase NYN domain-containing protein</fullName>
    </recommendedName>
</protein>
<accession>E3LR85</accession>
<dbReference type="EMBL" id="DS268413">
    <property type="protein sequence ID" value="EFP07471.1"/>
    <property type="molecule type" value="Genomic_DNA"/>
</dbReference>
<feature type="domain" description="RNase NYN" evidence="1">
    <location>
        <begin position="10"/>
        <end position="79"/>
    </location>
</feature>
<dbReference type="FunCoup" id="E3LR85">
    <property type="interactions" value="46"/>
</dbReference>
<dbReference type="Pfam" id="PF11977">
    <property type="entry name" value="RNase_Zc3h12a"/>
    <property type="match status" value="1"/>
</dbReference>
<sequence>MRSFLRAFINYDDLYVVSYAARNGGTILSGDKFKDILNQQCYSDFHHVIRNRTVDVRFRPLTLDFVEYNSDKFYRHAPELFTCKQILLSNLEFQNLNFPDDNMNQRTDSLRQRLFALPHEPDYNLVKNLKRQVTDEKREYLCAELETILLSMSYAAGKMFREVSELPCMDNGFHGLKVEDVAPKIFAERFYRRYQKRDTKNETSQEWVMEPVVEVVVKPKKEKKVLDGTVLIPTPLSISNNPDTSKSETRSAKIELPKDQSLKSLLQWFTMAEEAAKN</sequence>
<dbReference type="AlphaFoldDB" id="E3LR85"/>
<gene>
    <name evidence="2" type="ORF">CRE_26301</name>
</gene>
<dbReference type="OrthoDB" id="392925at2759"/>
<evidence type="ECO:0000259" key="1">
    <source>
        <dbReference type="Pfam" id="PF11977"/>
    </source>
</evidence>
<dbReference type="InterPro" id="IPR021869">
    <property type="entry name" value="RNase_Zc3h12_NYN"/>
</dbReference>